<dbReference type="EMBL" id="MLAK01000609">
    <property type="protein sequence ID" value="OHT10485.1"/>
    <property type="molecule type" value="Genomic_DNA"/>
</dbReference>
<sequence length="182" mass="20300">MTEDDSPTIQRVVVASNISGTVLADYKTPGFSMPHEDQTLASFFRSMMAMAKEFDNGELQLVSFGSPSQPNVSPLINSSNSTVQQPARSTNLALFMDHDVIVGILYTVLGDDVLPSHREKLNKLTRKLYSGFAEDHLDFYLKEDVRKKLDYAFQHSVELPKALQDRFSSFSKKIPPILEAAA</sequence>
<dbReference type="RefSeq" id="XP_068363621.1">
    <property type="nucleotide sequence ID" value="XM_068501228.1"/>
</dbReference>
<comment type="caution">
    <text evidence="1">The sequence shown here is derived from an EMBL/GenBank/DDBJ whole genome shotgun (WGS) entry which is preliminary data.</text>
</comment>
<evidence type="ECO:0000313" key="1">
    <source>
        <dbReference type="EMBL" id="OHT10485.1"/>
    </source>
</evidence>
<reference evidence="1" key="1">
    <citation type="submission" date="2016-10" db="EMBL/GenBank/DDBJ databases">
        <authorList>
            <person name="Benchimol M."/>
            <person name="Almeida L.G."/>
            <person name="Vasconcelos A.T."/>
            <person name="Perreira-Neves A."/>
            <person name="Rosa I.A."/>
            <person name="Tasca T."/>
            <person name="Bogo M.R."/>
            <person name="de Souza W."/>
        </authorList>
    </citation>
    <scope>NUCLEOTIDE SEQUENCE [LARGE SCALE GENOMIC DNA]</scope>
    <source>
        <strain evidence="1">K</strain>
    </source>
</reference>
<keyword evidence="2" id="KW-1185">Reference proteome</keyword>
<protein>
    <submittedName>
        <fullName evidence="1">Uncharacterized protein</fullName>
    </submittedName>
</protein>
<proteinExistence type="predicted"/>
<dbReference type="VEuPathDB" id="TrichDB:TRFO_20146"/>
<gene>
    <name evidence="1" type="ORF">TRFO_20146</name>
</gene>
<dbReference type="GeneID" id="94835932"/>
<evidence type="ECO:0000313" key="2">
    <source>
        <dbReference type="Proteomes" id="UP000179807"/>
    </source>
</evidence>
<dbReference type="OrthoDB" id="10267032at2759"/>
<dbReference type="Proteomes" id="UP000179807">
    <property type="component" value="Unassembled WGS sequence"/>
</dbReference>
<dbReference type="AlphaFoldDB" id="A0A1J4KM95"/>
<organism evidence="1 2">
    <name type="scientific">Tritrichomonas foetus</name>
    <dbReference type="NCBI Taxonomy" id="1144522"/>
    <lineage>
        <taxon>Eukaryota</taxon>
        <taxon>Metamonada</taxon>
        <taxon>Parabasalia</taxon>
        <taxon>Tritrichomonadida</taxon>
        <taxon>Tritrichomonadidae</taxon>
        <taxon>Tritrichomonas</taxon>
    </lineage>
</organism>
<name>A0A1J4KM95_9EUKA</name>
<accession>A0A1J4KM95</accession>